<dbReference type="OrthoDB" id="5243562at2759"/>
<feature type="compositionally biased region" description="Polar residues" evidence="1">
    <location>
        <begin position="85"/>
        <end position="94"/>
    </location>
</feature>
<dbReference type="VEuPathDB" id="FungiDB:F503_02726"/>
<feature type="compositionally biased region" description="Basic and acidic residues" evidence="1">
    <location>
        <begin position="318"/>
        <end position="343"/>
    </location>
</feature>
<dbReference type="STRING" id="1262450.S3CJI3"/>
<protein>
    <submittedName>
        <fullName evidence="2">Uncharacterized protein</fullName>
    </submittedName>
</protein>
<feature type="compositionally biased region" description="Low complexity" evidence="1">
    <location>
        <begin position="520"/>
        <end position="534"/>
    </location>
</feature>
<dbReference type="EMBL" id="KE148153">
    <property type="protein sequence ID" value="EPE06598.1"/>
    <property type="molecule type" value="Genomic_DNA"/>
</dbReference>
<proteinExistence type="predicted"/>
<feature type="region of interest" description="Disordered" evidence="1">
    <location>
        <begin position="69"/>
        <end position="97"/>
    </location>
</feature>
<feature type="region of interest" description="Disordered" evidence="1">
    <location>
        <begin position="485"/>
        <end position="547"/>
    </location>
</feature>
<reference evidence="2 3" key="1">
    <citation type="journal article" date="2013" name="BMC Genomics">
        <title>The genome and transcriptome of the pine saprophyte Ophiostoma piceae, and a comparison with the bark beetle-associated pine pathogen Grosmannia clavigera.</title>
        <authorList>
            <person name="Haridas S."/>
            <person name="Wang Y."/>
            <person name="Lim L."/>
            <person name="Massoumi Alamouti S."/>
            <person name="Jackman S."/>
            <person name="Docking R."/>
            <person name="Robertson G."/>
            <person name="Birol I."/>
            <person name="Bohlmann J."/>
            <person name="Breuil C."/>
        </authorList>
    </citation>
    <scope>NUCLEOTIDE SEQUENCE [LARGE SCALE GENOMIC DNA]</scope>
    <source>
        <strain evidence="2 3">UAMH 11346</strain>
    </source>
</reference>
<feature type="compositionally biased region" description="Low complexity" evidence="1">
    <location>
        <begin position="488"/>
        <end position="513"/>
    </location>
</feature>
<feature type="region of interest" description="Disordered" evidence="1">
    <location>
        <begin position="308"/>
        <end position="358"/>
    </location>
</feature>
<gene>
    <name evidence="2" type="ORF">F503_02726</name>
</gene>
<evidence type="ECO:0000313" key="3">
    <source>
        <dbReference type="Proteomes" id="UP000016923"/>
    </source>
</evidence>
<dbReference type="AlphaFoldDB" id="S3CJI3"/>
<sequence>MSSDGSPILIDLLDSLSSINKRLNLIETALSVHDAEQEHGHADPSAAAASAAIPQSLQLPVATAPQTVAQRYGQPPPPPYRPCAQSATPPSTSTNNLLSINHIHNHAAATSAAWASGQALSVSQAVTARARRRPYPKRSSQLLRLKNMHAKDMISDDGAEYEVDTSDSDVHMKNSEEGGPYEVEYMDTDPAVKDEMPKDIPPEAHAYRGERQPTYVLSPAPNAAEYQPGPSTTSVNTNNLAPVPPVAEGARLEALPEGFIVTGRATLQEELDSWTIPRGYSMRINGTRSHGRRQKIRMVCFRGGRSRLRPKEEEQEEERQREELEKEKEKEKERERLELEHRSQLNLGSGSGPPISPVALISRRRKPTTDRVSKKCECPFRFELVEICPAADEYAVHYTNDDHMQHNHAAADLMLDPRARKLPSALKAEVDQWLRGNSRDNSRSDKTGKAWTIAKIQAELQKRGYGHVLDFDLRNRKRALLHKERVAQQKGGQDGQEAQDAQEAQEAQDAQEASAPGECSKASSAGSVGESSASNTPNASGQQTGRGRVVGARVCCRHGLVNLVEDLLGQDLAQLDTPLVKRVDVPDGTLSEGDVLVIGDQGTQLGRADVAADKDAGGRAVAQEHLVGHELVSDAALGADLIGRLADHEGLGLCEVVGGQHLLVDELLADGVVGARGQNEVSGDQLRALVDELEEGVLGVGAGLAEQNGARGVLGRGAVRRHRLAVGLHGQLLQVGREAVQVLVKRSDKVGLGVVEVRVPDAQQAGEHGDVLVERRLGAAEVLVHGVRASQELVEVVVANVEANGQANGAPDRVAAADPGLKAKHVALVDAELGNLLLVGGQGNKVLGNVGNIAAGLFQEPGLGCVGVGGGLGRRERLGGDQEQRGLGVGGGQRLGHVGAVNVADKVQRRAGGAVVLEGLGDHDGAQVGAANADVDNVSQLLAGVAGPGAAADLLAELLHVLEHVVDAAGDGGDLDAVDLHGPGLGADIAQSGVVDGTVLGKVDLLAGEHALALLGDLGLGGELGEQRNSLLGQEVLAEVEQDVGLDAIAGNVGGQLEDARELVKALGVLGKGVLEDKGLANGVAVLLELSPGGQRAGLRHCVWSVSLG</sequence>
<evidence type="ECO:0000313" key="2">
    <source>
        <dbReference type="EMBL" id="EPE06598.1"/>
    </source>
</evidence>
<dbReference type="HOGENOM" id="CLU_282010_0_0_1"/>
<dbReference type="eggNOG" id="ENOG502RAY3">
    <property type="taxonomic scope" value="Eukaryota"/>
</dbReference>
<name>S3CJI3_OPHP1</name>
<keyword evidence="3" id="KW-1185">Reference proteome</keyword>
<dbReference type="Proteomes" id="UP000016923">
    <property type="component" value="Unassembled WGS sequence"/>
</dbReference>
<organism evidence="2 3">
    <name type="scientific">Ophiostoma piceae (strain UAMH 11346)</name>
    <name type="common">Sap stain fungus</name>
    <dbReference type="NCBI Taxonomy" id="1262450"/>
    <lineage>
        <taxon>Eukaryota</taxon>
        <taxon>Fungi</taxon>
        <taxon>Dikarya</taxon>
        <taxon>Ascomycota</taxon>
        <taxon>Pezizomycotina</taxon>
        <taxon>Sordariomycetes</taxon>
        <taxon>Sordariomycetidae</taxon>
        <taxon>Ophiostomatales</taxon>
        <taxon>Ophiostomataceae</taxon>
        <taxon>Ophiostoma</taxon>
    </lineage>
</organism>
<evidence type="ECO:0000256" key="1">
    <source>
        <dbReference type="SAM" id="MobiDB-lite"/>
    </source>
</evidence>
<accession>S3CJI3</accession>